<evidence type="ECO:0000313" key="7">
    <source>
        <dbReference type="EMBL" id="SYX83343.1"/>
    </source>
</evidence>
<sequence>MTKRSEWSTNVKTLILSCGIVVLGAAAAGGYAGTAYAHGYMEGPTSRALLCKQGENKNCGAVQYEPQSVEAKGNFPVGGPKDGEITGGGIFPELFEQSADRWTKVTLHGGKNTMSWHLTAPHSTKEWKYYITKKGWNPNEPLKRSDLELFASFQDGGKKPQTKVSHEITVPTDRSGYHIILGVWEIADTGNAFYQVVDVNLVNNGEVQPPTVPSNLESKIQTAASIELGWAASNASNGIKQYEIYRDGNLVGTSVTPSYIDKGLTASTSYVYTVVAVDGANNRSAASSPLTVTTKAPVVDTEAPSVPMNVRAPHTMTTGVHLVWDASKDNVGVAQYEVFRNGTLVGTAVEPSFMDQGLKSGTTYTYTVVAVDEAGNRSAASSAVQVTTKSDEQTSTTWDSTKVYVSGDRITYQGVNYEAKWWTQGDKPGSSDVWKLLSDVAQEWNSSTAYDGQAKVTYEGATYQAKWWTKGETPGKTDVWKLVK</sequence>
<dbReference type="PANTHER" id="PTHR34823:SF1">
    <property type="entry name" value="CHITIN-BINDING TYPE-4 DOMAIN-CONTAINING PROTEIN"/>
    <property type="match status" value="1"/>
</dbReference>
<dbReference type="Gene3D" id="2.70.50.50">
    <property type="entry name" value="chitin-binding protein cbp21"/>
    <property type="match status" value="1"/>
</dbReference>
<organism evidence="7 8">
    <name type="scientific">Paenibacillus alvei</name>
    <name type="common">Bacillus alvei</name>
    <dbReference type="NCBI Taxonomy" id="44250"/>
    <lineage>
        <taxon>Bacteria</taxon>
        <taxon>Bacillati</taxon>
        <taxon>Bacillota</taxon>
        <taxon>Bacilli</taxon>
        <taxon>Bacillales</taxon>
        <taxon>Paenibacillaceae</taxon>
        <taxon>Paenibacillus</taxon>
    </lineage>
</organism>
<dbReference type="SUPFAM" id="SSF51055">
    <property type="entry name" value="Carbohydrate binding domain"/>
    <property type="match status" value="2"/>
</dbReference>
<dbReference type="GO" id="GO:0004553">
    <property type="term" value="F:hydrolase activity, hydrolyzing O-glycosyl compounds"/>
    <property type="evidence" value="ECO:0007669"/>
    <property type="project" value="InterPro"/>
</dbReference>
<dbReference type="Gene3D" id="2.10.10.20">
    <property type="entry name" value="Carbohydrate-binding module superfamily 5/12"/>
    <property type="match status" value="2"/>
</dbReference>
<dbReference type="FunFam" id="2.70.50.50:FF:000001">
    <property type="entry name" value="Chitin-binding protein"/>
    <property type="match status" value="1"/>
</dbReference>
<dbReference type="Proteomes" id="UP000304148">
    <property type="component" value="Chromosome"/>
</dbReference>
<reference evidence="8" key="1">
    <citation type="submission" date="2018-08" db="EMBL/GenBank/DDBJ databases">
        <authorList>
            <person name="Chevrot R."/>
        </authorList>
    </citation>
    <scope>NUCLEOTIDE SEQUENCE [LARGE SCALE GENOMIC DNA]</scope>
</reference>
<evidence type="ECO:0000256" key="3">
    <source>
        <dbReference type="ARBA" id="ARBA00022729"/>
    </source>
</evidence>
<keyword evidence="4" id="KW-0378">Hydrolase</keyword>
<dbReference type="PANTHER" id="PTHR34823">
    <property type="entry name" value="GLCNAC-BINDING PROTEIN A"/>
    <property type="match status" value="1"/>
</dbReference>
<evidence type="ECO:0000256" key="2">
    <source>
        <dbReference type="ARBA" id="ARBA00022525"/>
    </source>
</evidence>
<dbReference type="SUPFAM" id="SSF49265">
    <property type="entry name" value="Fibronectin type III"/>
    <property type="match status" value="1"/>
</dbReference>
<dbReference type="Pfam" id="PF02839">
    <property type="entry name" value="CBM_5_12"/>
    <property type="match status" value="2"/>
</dbReference>
<feature type="domain" description="Fibronectin type-III" evidence="6">
    <location>
        <begin position="306"/>
        <end position="391"/>
    </location>
</feature>
<proteinExistence type="predicted"/>
<dbReference type="InterPro" id="IPR036116">
    <property type="entry name" value="FN3_sf"/>
</dbReference>
<dbReference type="SMART" id="SM00495">
    <property type="entry name" value="ChtBD3"/>
    <property type="match status" value="2"/>
</dbReference>
<keyword evidence="5" id="KW-0624">Polysaccharide degradation</keyword>
<dbReference type="GO" id="GO:0005576">
    <property type="term" value="C:extracellular region"/>
    <property type="evidence" value="ECO:0007669"/>
    <property type="project" value="UniProtKB-SubCell"/>
</dbReference>
<dbReference type="EMBL" id="LS992241">
    <property type="protein sequence ID" value="SYX83343.1"/>
    <property type="molecule type" value="Genomic_DNA"/>
</dbReference>
<dbReference type="Pfam" id="PF00041">
    <property type="entry name" value="fn3"/>
    <property type="match status" value="2"/>
</dbReference>
<dbReference type="Gene3D" id="2.60.40.10">
    <property type="entry name" value="Immunoglobulins"/>
    <property type="match status" value="2"/>
</dbReference>
<evidence type="ECO:0000256" key="1">
    <source>
        <dbReference type="ARBA" id="ARBA00004613"/>
    </source>
</evidence>
<dbReference type="InterPro" id="IPR004302">
    <property type="entry name" value="Cellulose/chitin-bd_N"/>
</dbReference>
<dbReference type="Pfam" id="PF03067">
    <property type="entry name" value="LPMO_10"/>
    <property type="match status" value="1"/>
</dbReference>
<evidence type="ECO:0000256" key="5">
    <source>
        <dbReference type="ARBA" id="ARBA00023326"/>
    </source>
</evidence>
<keyword evidence="2" id="KW-0964">Secreted</keyword>
<dbReference type="InterPro" id="IPR051024">
    <property type="entry name" value="GlcNAc_Chitin_IntDeg"/>
</dbReference>
<dbReference type="InterPro" id="IPR036573">
    <property type="entry name" value="CBM_sf_5/12"/>
</dbReference>
<name>A0A383R984_PAEAL</name>
<comment type="subcellular location">
    <subcellularLocation>
        <location evidence="1">Secreted</location>
    </subcellularLocation>
</comment>
<dbReference type="CDD" id="cd00063">
    <property type="entry name" value="FN3"/>
    <property type="match status" value="2"/>
</dbReference>
<protein>
    <submittedName>
        <fullName evidence="7">Chitin-binding protein</fullName>
    </submittedName>
</protein>
<dbReference type="GO" id="GO:0030246">
    <property type="term" value="F:carbohydrate binding"/>
    <property type="evidence" value="ECO:0007669"/>
    <property type="project" value="InterPro"/>
</dbReference>
<dbReference type="InterPro" id="IPR013783">
    <property type="entry name" value="Ig-like_fold"/>
</dbReference>
<accession>A0A383R984</accession>
<evidence type="ECO:0000256" key="4">
    <source>
        <dbReference type="ARBA" id="ARBA00022801"/>
    </source>
</evidence>
<dbReference type="InterPro" id="IPR014756">
    <property type="entry name" value="Ig_E-set"/>
</dbReference>
<dbReference type="RefSeq" id="WP_138185460.1">
    <property type="nucleotide sequence ID" value="NZ_LS992241.1"/>
</dbReference>
<feature type="domain" description="Fibronectin type-III" evidence="6">
    <location>
        <begin position="212"/>
        <end position="297"/>
    </location>
</feature>
<evidence type="ECO:0000313" key="8">
    <source>
        <dbReference type="Proteomes" id="UP000304148"/>
    </source>
</evidence>
<dbReference type="PROSITE" id="PS50853">
    <property type="entry name" value="FN3"/>
    <property type="match status" value="2"/>
</dbReference>
<dbReference type="InterPro" id="IPR003961">
    <property type="entry name" value="FN3_dom"/>
</dbReference>
<evidence type="ECO:0000259" key="6">
    <source>
        <dbReference type="PROSITE" id="PS50853"/>
    </source>
</evidence>
<keyword evidence="5" id="KW-0119">Carbohydrate metabolism</keyword>
<dbReference type="InterPro" id="IPR003610">
    <property type="entry name" value="CBM5/12"/>
</dbReference>
<dbReference type="SMART" id="SM00060">
    <property type="entry name" value="FN3"/>
    <property type="match status" value="2"/>
</dbReference>
<keyword evidence="3" id="KW-0732">Signal</keyword>
<dbReference type="GO" id="GO:0000272">
    <property type="term" value="P:polysaccharide catabolic process"/>
    <property type="evidence" value="ECO:0007669"/>
    <property type="project" value="UniProtKB-KW"/>
</dbReference>
<gene>
    <name evidence="7" type="ORF">PBLR_11765</name>
</gene>
<dbReference type="AlphaFoldDB" id="A0A383R984"/>
<dbReference type="CDD" id="cd12215">
    <property type="entry name" value="ChiC_BD"/>
    <property type="match status" value="2"/>
</dbReference>
<dbReference type="CDD" id="cd21177">
    <property type="entry name" value="LPMO_AA10"/>
    <property type="match status" value="1"/>
</dbReference>
<dbReference type="SUPFAM" id="SSF81296">
    <property type="entry name" value="E set domains"/>
    <property type="match status" value="1"/>
</dbReference>